<accession>A0AAV3K4W0</accession>
<dbReference type="Proteomes" id="UP000017142">
    <property type="component" value="Unassembled WGS sequence"/>
</dbReference>
<evidence type="ECO:0000256" key="1">
    <source>
        <dbReference type="SAM" id="MobiDB-lite"/>
    </source>
</evidence>
<dbReference type="GeneID" id="43521020"/>
<comment type="caution">
    <text evidence="2">The sequence shown here is derived from an EMBL/GenBank/DDBJ whole genome shotgun (WGS) entry which is preliminary data.</text>
</comment>
<dbReference type="SUPFAM" id="SSF82784">
    <property type="entry name" value="OsmC-like"/>
    <property type="match status" value="1"/>
</dbReference>
<name>A0AAV3K4W0_9GAMM</name>
<dbReference type="PANTHER" id="PTHR42830">
    <property type="entry name" value="OSMOTICALLY INDUCIBLE FAMILY PROTEIN"/>
    <property type="match status" value="1"/>
</dbReference>
<proteinExistence type="predicted"/>
<evidence type="ECO:0000313" key="2">
    <source>
        <dbReference type="EMBL" id="ERO55800.1"/>
    </source>
</evidence>
<organism evidence="2 3">
    <name type="scientific">Dickeya solani D s0432-1</name>
    <dbReference type="NCBI Taxonomy" id="1231725"/>
    <lineage>
        <taxon>Bacteria</taxon>
        <taxon>Pseudomonadati</taxon>
        <taxon>Pseudomonadota</taxon>
        <taxon>Gammaproteobacteria</taxon>
        <taxon>Enterobacterales</taxon>
        <taxon>Pectobacteriaceae</taxon>
        <taxon>Dickeya</taxon>
    </lineage>
</organism>
<dbReference type="Pfam" id="PF02566">
    <property type="entry name" value="OsmC"/>
    <property type="match status" value="1"/>
</dbReference>
<dbReference type="InterPro" id="IPR003718">
    <property type="entry name" value="OsmC/Ohr_fam"/>
</dbReference>
<dbReference type="PANTHER" id="PTHR42830:SF2">
    <property type="entry name" value="OSMC_OHR FAMILY PROTEIN"/>
    <property type="match status" value="1"/>
</dbReference>
<dbReference type="InterPro" id="IPR052707">
    <property type="entry name" value="OsmC_Ohr_Peroxiredoxin"/>
</dbReference>
<gene>
    <name evidence="2" type="ORF">A544_2338</name>
</gene>
<reference evidence="3" key="1">
    <citation type="journal article" date="2013" name="Diversity">
        <title>Genome Sequence of Dickeya solani, a New soft Rot Pathogen of Potato, Suggests its Emergence May Be Related to a Novel Combination of Non-Ribosomal Peptide/Polyketide Synthetase Clusters.</title>
        <authorList>
            <person name="Garlant L."/>
            <person name="Koskinen P."/>
            <person name="Rouhiainen L."/>
            <person name="Laine P."/>
            <person name="Paulin L."/>
            <person name="Auvinen P."/>
            <person name="Holm L."/>
            <person name="Pirhonen M."/>
        </authorList>
    </citation>
    <scope>NUCLEOTIDE SEQUENCE [LARGE SCALE GENOMIC DNA]</scope>
    <source>
        <strain evidence="3">D s0432-1</strain>
    </source>
</reference>
<sequence length="164" mass="17691">MADKIHRYQVQVSWTGNEGTGTASYRGYSRNHDISAPGKPTLPGSSDPSFRGDPARWNPEELLVASLSACHKLWYLGLCAGAGVTVVAYDDRAEGEMVEEAGGAGQFLSVTLRPRVVISADSDAQTALALHHQAHEMCFIARSVNFSVTHQPDIVVDNSSSPHR</sequence>
<dbReference type="InterPro" id="IPR015946">
    <property type="entry name" value="KH_dom-like_a/b"/>
</dbReference>
<dbReference type="EMBL" id="AMWE01000004">
    <property type="protein sequence ID" value="ERO55800.1"/>
    <property type="molecule type" value="Genomic_DNA"/>
</dbReference>
<dbReference type="AlphaFoldDB" id="A0AAV3K4W0"/>
<dbReference type="InterPro" id="IPR036102">
    <property type="entry name" value="OsmC/Ohrsf"/>
</dbReference>
<protein>
    <submittedName>
        <fullName evidence="2">Redox protein</fullName>
    </submittedName>
</protein>
<dbReference type="Gene3D" id="3.30.300.20">
    <property type="match status" value="1"/>
</dbReference>
<evidence type="ECO:0000313" key="3">
    <source>
        <dbReference type="Proteomes" id="UP000017142"/>
    </source>
</evidence>
<dbReference type="RefSeq" id="WP_022633766.1">
    <property type="nucleotide sequence ID" value="NZ_AMWE01000004.1"/>
</dbReference>
<feature type="region of interest" description="Disordered" evidence="1">
    <location>
        <begin position="25"/>
        <end position="53"/>
    </location>
</feature>